<dbReference type="GO" id="GO:0005615">
    <property type="term" value="C:extracellular space"/>
    <property type="evidence" value="ECO:0007669"/>
    <property type="project" value="TreeGrafter"/>
</dbReference>
<evidence type="ECO:0000256" key="9">
    <source>
        <dbReference type="ARBA" id="ARBA00023180"/>
    </source>
</evidence>
<reference evidence="12" key="2">
    <citation type="submission" date="2023-04" db="EMBL/GenBank/DDBJ databases">
        <authorList>
            <person name="Bu L."/>
            <person name="Lu L."/>
            <person name="Laidemitt M.R."/>
            <person name="Zhang S.M."/>
            <person name="Mutuku M."/>
            <person name="Mkoji G."/>
            <person name="Steinauer M."/>
            <person name="Loker E.S."/>
        </authorList>
    </citation>
    <scope>NUCLEOTIDE SEQUENCE</scope>
    <source>
        <strain evidence="12">KasaAsao</strain>
        <tissue evidence="12">Whole Snail</tissue>
    </source>
</reference>
<dbReference type="GO" id="GO:0046872">
    <property type="term" value="F:metal ion binding"/>
    <property type="evidence" value="ECO:0007669"/>
    <property type="project" value="UniProtKB-KW"/>
</dbReference>
<dbReference type="InterPro" id="IPR004843">
    <property type="entry name" value="Calcineurin-like_PHP"/>
</dbReference>
<organism evidence="12 13">
    <name type="scientific">Biomphalaria pfeifferi</name>
    <name type="common">Bloodfluke planorb</name>
    <name type="synonym">Freshwater snail</name>
    <dbReference type="NCBI Taxonomy" id="112525"/>
    <lineage>
        <taxon>Eukaryota</taxon>
        <taxon>Metazoa</taxon>
        <taxon>Spiralia</taxon>
        <taxon>Lophotrochozoa</taxon>
        <taxon>Mollusca</taxon>
        <taxon>Gastropoda</taxon>
        <taxon>Heterobranchia</taxon>
        <taxon>Euthyneura</taxon>
        <taxon>Panpulmonata</taxon>
        <taxon>Hygrophila</taxon>
        <taxon>Lymnaeoidea</taxon>
        <taxon>Planorbidae</taxon>
        <taxon>Biomphalaria</taxon>
    </lineage>
</organism>
<evidence type="ECO:0000256" key="4">
    <source>
        <dbReference type="ARBA" id="ARBA00022525"/>
    </source>
</evidence>
<feature type="non-terminal residue" evidence="12">
    <location>
        <position position="539"/>
    </location>
</feature>
<accession>A0AAD8FLY7</accession>
<dbReference type="Proteomes" id="UP001233172">
    <property type="component" value="Unassembled WGS sequence"/>
</dbReference>
<sequence length="539" mass="61528">YFWHVTDFHYDHTYWTSQLSCNNPVPSPGKYGDYWCDSPWTLVQDSVNSMASIRRQVDFVLWTGDNVAHISDSHMSLDINLSVLENITSALKNSFPGIPFYPSLGNHDYYPSDQAGERILFYSRVSDLWQDWIKDPVQIELFKKGGYYTKLITPKLRILALNTVLYLREDKLTANMPDPAGQFQWIDSVLNASRAANEKVIITGHVSPTFLVPTLLDWFHPRFHQPYVDLMTKYSDIIVAHHYGHDHSDSFKIVQRSNGSGASPVFTAPSITPWRYKIPTETGAPHNPGIRLVEYDRETGRHLNYHQYYINLTDSNTSGVTRWTELYDFVKTYNVSDMSVASLRKIYNVMQDAGTKPMLHICSYMYVTDEPQPCLLSTQAGIYCGGHISDMDEAKICLNEYVHPDASPELKCWEFTNVSLRKNPNQTGDFSSATPFYLSLLHSSKSYSRTIRAHQVSQDITSIKKQGSDRKMQVFVLSCLLLMAGLSSASADCMRDCLQKQCPMALAPTHFFGFGYEYGRGCLEEFAKCREQCKENHEN</sequence>
<keyword evidence="7" id="KW-0378">Hydrolase</keyword>
<dbReference type="Gene3D" id="3.60.21.10">
    <property type="match status" value="1"/>
</dbReference>
<dbReference type="InterPro" id="IPR041805">
    <property type="entry name" value="ASMase/PPN1_MPP"/>
</dbReference>
<name>A0AAD8FLY7_BIOPF</name>
<feature type="domain" description="Calcineurin-like phosphoesterase" evidence="10">
    <location>
        <begin position="2"/>
        <end position="248"/>
    </location>
</feature>
<proteinExistence type="inferred from homology"/>
<dbReference type="InterPro" id="IPR029052">
    <property type="entry name" value="Metallo-depent_PP-like"/>
</dbReference>
<evidence type="ECO:0000313" key="12">
    <source>
        <dbReference type="EMBL" id="KAK0069872.1"/>
    </source>
</evidence>
<keyword evidence="9" id="KW-0325">Glycoprotein</keyword>
<comment type="similarity">
    <text evidence="3">Belongs to the acid sphingomyelinase family.</text>
</comment>
<evidence type="ECO:0000256" key="7">
    <source>
        <dbReference type="ARBA" id="ARBA00022801"/>
    </source>
</evidence>
<comment type="caution">
    <text evidence="12">The sequence shown here is derived from an EMBL/GenBank/DDBJ whole genome shotgun (WGS) entry which is preliminary data.</text>
</comment>
<dbReference type="CDD" id="cd00842">
    <property type="entry name" value="MPP_ASMase"/>
    <property type="match status" value="1"/>
</dbReference>
<dbReference type="Pfam" id="PF00149">
    <property type="entry name" value="Metallophos"/>
    <property type="match status" value="1"/>
</dbReference>
<dbReference type="AlphaFoldDB" id="A0AAD8FLY7"/>
<keyword evidence="13" id="KW-1185">Reference proteome</keyword>
<dbReference type="InterPro" id="IPR045473">
    <property type="entry name" value="ASM_C"/>
</dbReference>
<feature type="domain" description="Sphingomyelin phosphodiesterase C-terminal" evidence="11">
    <location>
        <begin position="264"/>
        <end position="367"/>
    </location>
</feature>
<dbReference type="Pfam" id="PF19272">
    <property type="entry name" value="ASMase_C"/>
    <property type="match status" value="1"/>
</dbReference>
<gene>
    <name evidence="12" type="ORF">Bpfe_001049</name>
</gene>
<evidence type="ECO:0000256" key="5">
    <source>
        <dbReference type="ARBA" id="ARBA00022723"/>
    </source>
</evidence>
<dbReference type="PANTHER" id="PTHR10340:SF57">
    <property type="entry name" value="METALLOPHOS DOMAIN-CONTAINING PROTEIN"/>
    <property type="match status" value="1"/>
</dbReference>
<evidence type="ECO:0000259" key="10">
    <source>
        <dbReference type="Pfam" id="PF00149"/>
    </source>
</evidence>
<comment type="cofactor">
    <cofactor evidence="1">
        <name>Zn(2+)</name>
        <dbReference type="ChEBI" id="CHEBI:29105"/>
    </cofactor>
</comment>
<keyword evidence="8" id="KW-0862">Zinc</keyword>
<dbReference type="EMBL" id="JASAOG010000002">
    <property type="protein sequence ID" value="KAK0069872.1"/>
    <property type="molecule type" value="Genomic_DNA"/>
</dbReference>
<dbReference type="GO" id="GO:0008081">
    <property type="term" value="F:phosphoric diester hydrolase activity"/>
    <property type="evidence" value="ECO:0007669"/>
    <property type="project" value="TreeGrafter"/>
</dbReference>
<keyword evidence="5" id="KW-0479">Metal-binding</keyword>
<dbReference type="SUPFAM" id="SSF56300">
    <property type="entry name" value="Metallo-dependent phosphatases"/>
    <property type="match status" value="1"/>
</dbReference>
<reference evidence="12" key="1">
    <citation type="journal article" date="2023" name="PLoS Negl. Trop. Dis.">
        <title>A genome sequence for Biomphalaria pfeifferi, the major vector snail for the human-infecting parasite Schistosoma mansoni.</title>
        <authorList>
            <person name="Bu L."/>
            <person name="Lu L."/>
            <person name="Laidemitt M.R."/>
            <person name="Zhang S.M."/>
            <person name="Mutuku M."/>
            <person name="Mkoji G."/>
            <person name="Steinauer M."/>
            <person name="Loker E.S."/>
        </authorList>
    </citation>
    <scope>NUCLEOTIDE SEQUENCE</scope>
    <source>
        <strain evidence="12">KasaAsao</strain>
    </source>
</reference>
<evidence type="ECO:0000256" key="3">
    <source>
        <dbReference type="ARBA" id="ARBA00008234"/>
    </source>
</evidence>
<evidence type="ECO:0000313" key="13">
    <source>
        <dbReference type="Proteomes" id="UP001233172"/>
    </source>
</evidence>
<evidence type="ECO:0000256" key="6">
    <source>
        <dbReference type="ARBA" id="ARBA00022729"/>
    </source>
</evidence>
<keyword evidence="4" id="KW-0964">Secreted</keyword>
<evidence type="ECO:0000259" key="11">
    <source>
        <dbReference type="Pfam" id="PF19272"/>
    </source>
</evidence>
<evidence type="ECO:0000256" key="8">
    <source>
        <dbReference type="ARBA" id="ARBA00022833"/>
    </source>
</evidence>
<dbReference type="PANTHER" id="PTHR10340">
    <property type="entry name" value="SPHINGOMYELIN PHOSPHODIESTERASE"/>
    <property type="match status" value="1"/>
</dbReference>
<evidence type="ECO:0000256" key="2">
    <source>
        <dbReference type="ARBA" id="ARBA00004613"/>
    </source>
</evidence>
<evidence type="ECO:0000256" key="1">
    <source>
        <dbReference type="ARBA" id="ARBA00001947"/>
    </source>
</evidence>
<keyword evidence="6" id="KW-0732">Signal</keyword>
<protein>
    <submittedName>
        <fullName evidence="12">Acid sphingomyelinase-like phosphodiesterase 3b</fullName>
    </submittedName>
</protein>
<comment type="subcellular location">
    <subcellularLocation>
        <location evidence="2">Secreted</location>
    </subcellularLocation>
</comment>